<proteinExistence type="predicted"/>
<name>A0ACB6ZPM9_THEGA</name>
<sequence length="629" mass="69544">MTADNQVALSRPTGGSPPRLSKEARKIVPAFLQKLYQILNDEENSNMIRWSEEGDSFTVLDHERFAREVVAKWFKHNKWTSFVRQLNMYGFHKIQHLQQGVLKSDSEIETHQFEHPNFRRDHPDLLCLIQRKKQPDSIIPEEHHLPSPLPAFSQSTPQQVLPNLPSGQVLDINSLVNGISAIKRHQQAISSELNELKKSNEHLWKEAMASRERHKKHQDTINRILKFLAGVFGNAAASPAHKSDDGDSQIDVHVPRKRQRLMIADGRSGNTHAKTASVSDDLDEEDDTSMDTFAHITSPTPSTSEMFAPIDGYTELTSSLPGLSASTPISNQTAHPAQNSTQPMNPAPVPQFNPTLPFNANAVNASDPLQSDMVQNVINQMMSSPQSMQRLVQALQNSSFQIQPPSSSTQPVSMSHPNNQLTTYSPAQLHFNFDHQDPTPNRPILLPAPSSSTGITTAAHPSGLINPPGDEPLPVLNEQDARLHKTWESAEEVANSINLIDSNIKSFIDHFGFDFDNLHSNSSFANTIGSGVSNLDNVNIDAADFDFQDLLNQFSDDGGFSDLGAGQLDPPVSVTIPHLNGEESKEDKETQKLTAFLDEVAPDAASVRQLSPECSIKSTRRKRKSDVVA</sequence>
<reference evidence="1" key="2">
    <citation type="journal article" date="2020" name="Nat. Commun.">
        <title>Large-scale genome sequencing of mycorrhizal fungi provides insights into the early evolution of symbiotic traits.</title>
        <authorList>
            <person name="Miyauchi S."/>
            <person name="Kiss E."/>
            <person name="Kuo A."/>
            <person name="Drula E."/>
            <person name="Kohler A."/>
            <person name="Sanchez-Garcia M."/>
            <person name="Morin E."/>
            <person name="Andreopoulos B."/>
            <person name="Barry K.W."/>
            <person name="Bonito G."/>
            <person name="Buee M."/>
            <person name="Carver A."/>
            <person name="Chen C."/>
            <person name="Cichocki N."/>
            <person name="Clum A."/>
            <person name="Culley D."/>
            <person name="Crous P.W."/>
            <person name="Fauchery L."/>
            <person name="Girlanda M."/>
            <person name="Hayes R.D."/>
            <person name="Keri Z."/>
            <person name="LaButti K."/>
            <person name="Lipzen A."/>
            <person name="Lombard V."/>
            <person name="Magnuson J."/>
            <person name="Maillard F."/>
            <person name="Murat C."/>
            <person name="Nolan M."/>
            <person name="Ohm R.A."/>
            <person name="Pangilinan J."/>
            <person name="Pereira M.F."/>
            <person name="Perotto S."/>
            <person name="Peter M."/>
            <person name="Pfister S."/>
            <person name="Riley R."/>
            <person name="Sitrit Y."/>
            <person name="Stielow J.B."/>
            <person name="Szollosi G."/>
            <person name="Zifcakova L."/>
            <person name="Stursova M."/>
            <person name="Spatafora J.W."/>
            <person name="Tedersoo L."/>
            <person name="Vaario L.M."/>
            <person name="Yamada A."/>
            <person name="Yan M."/>
            <person name="Wang P."/>
            <person name="Xu J."/>
            <person name="Bruns T."/>
            <person name="Baldrian P."/>
            <person name="Vilgalys R."/>
            <person name="Dunand C."/>
            <person name="Henrissat B."/>
            <person name="Grigoriev I.V."/>
            <person name="Hibbett D."/>
            <person name="Nagy L.G."/>
            <person name="Martin F.M."/>
        </authorList>
    </citation>
    <scope>NUCLEOTIDE SEQUENCE</scope>
    <source>
        <strain evidence="1">P2</strain>
    </source>
</reference>
<reference evidence="1" key="1">
    <citation type="submission" date="2019-10" db="EMBL/GenBank/DDBJ databases">
        <authorList>
            <consortium name="DOE Joint Genome Institute"/>
            <person name="Kuo A."/>
            <person name="Miyauchi S."/>
            <person name="Kiss E."/>
            <person name="Drula E."/>
            <person name="Kohler A."/>
            <person name="Sanchez-Garcia M."/>
            <person name="Andreopoulos B."/>
            <person name="Barry K.W."/>
            <person name="Bonito G."/>
            <person name="Buee M."/>
            <person name="Carver A."/>
            <person name="Chen C."/>
            <person name="Cichocki N."/>
            <person name="Clum A."/>
            <person name="Culley D."/>
            <person name="Crous P.W."/>
            <person name="Fauchery L."/>
            <person name="Girlanda M."/>
            <person name="Hayes R."/>
            <person name="Keri Z."/>
            <person name="Labutti K."/>
            <person name="Lipzen A."/>
            <person name="Lombard V."/>
            <person name="Magnuson J."/>
            <person name="Maillard F."/>
            <person name="Morin E."/>
            <person name="Murat C."/>
            <person name="Nolan M."/>
            <person name="Ohm R."/>
            <person name="Pangilinan J."/>
            <person name="Pereira M."/>
            <person name="Perotto S."/>
            <person name="Peter M."/>
            <person name="Riley R."/>
            <person name="Sitrit Y."/>
            <person name="Stielow B."/>
            <person name="Szollosi G."/>
            <person name="Zifcakova L."/>
            <person name="Stursova M."/>
            <person name="Spatafora J.W."/>
            <person name="Tedersoo L."/>
            <person name="Vaario L.-M."/>
            <person name="Yamada A."/>
            <person name="Yan M."/>
            <person name="Wang P."/>
            <person name="Xu J."/>
            <person name="Bruns T."/>
            <person name="Baldrian P."/>
            <person name="Vilgalys R."/>
            <person name="Henrissat B."/>
            <person name="Grigoriev I.V."/>
            <person name="Hibbett D."/>
            <person name="Nagy L.G."/>
            <person name="Martin F.M."/>
        </authorList>
    </citation>
    <scope>NUCLEOTIDE SEQUENCE</scope>
    <source>
        <strain evidence="1">P2</strain>
    </source>
</reference>
<comment type="caution">
    <text evidence="1">The sequence shown here is derived from an EMBL/GenBank/DDBJ whole genome shotgun (WGS) entry which is preliminary data.</text>
</comment>
<gene>
    <name evidence="1" type="ORF">BDM02DRAFT_3184483</name>
</gene>
<evidence type="ECO:0000313" key="1">
    <source>
        <dbReference type="EMBL" id="KAF9651479.1"/>
    </source>
</evidence>
<accession>A0ACB6ZPM9</accession>
<dbReference type="Proteomes" id="UP000886501">
    <property type="component" value="Unassembled WGS sequence"/>
</dbReference>
<protein>
    <submittedName>
        <fullName evidence="1">Uncharacterized protein</fullName>
    </submittedName>
</protein>
<organism evidence="1 2">
    <name type="scientific">Thelephora ganbajun</name>
    <name type="common">Ganba fungus</name>
    <dbReference type="NCBI Taxonomy" id="370292"/>
    <lineage>
        <taxon>Eukaryota</taxon>
        <taxon>Fungi</taxon>
        <taxon>Dikarya</taxon>
        <taxon>Basidiomycota</taxon>
        <taxon>Agaricomycotina</taxon>
        <taxon>Agaricomycetes</taxon>
        <taxon>Thelephorales</taxon>
        <taxon>Thelephoraceae</taxon>
        <taxon>Thelephora</taxon>
    </lineage>
</organism>
<keyword evidence="2" id="KW-1185">Reference proteome</keyword>
<evidence type="ECO:0000313" key="2">
    <source>
        <dbReference type="Proteomes" id="UP000886501"/>
    </source>
</evidence>
<dbReference type="EMBL" id="MU117975">
    <property type="protein sequence ID" value="KAF9651479.1"/>
    <property type="molecule type" value="Genomic_DNA"/>
</dbReference>